<dbReference type="NCBIfam" id="TIGR00109">
    <property type="entry name" value="hemH"/>
    <property type="match status" value="1"/>
</dbReference>
<evidence type="ECO:0000256" key="7">
    <source>
        <dbReference type="HAMAP-Rule" id="MF_00323"/>
    </source>
</evidence>
<dbReference type="InterPro" id="IPR033659">
    <property type="entry name" value="Ferrochelatase_N"/>
</dbReference>
<organism evidence="9 10">
    <name type="scientific">Tunturiibacter lichenicola</name>
    <dbReference type="NCBI Taxonomy" id="2051959"/>
    <lineage>
        <taxon>Bacteria</taxon>
        <taxon>Pseudomonadati</taxon>
        <taxon>Acidobacteriota</taxon>
        <taxon>Terriglobia</taxon>
        <taxon>Terriglobales</taxon>
        <taxon>Acidobacteriaceae</taxon>
        <taxon>Tunturiibacter</taxon>
    </lineage>
</organism>
<feature type="binding site" evidence="7">
    <location>
        <position position="290"/>
    </location>
    <ligand>
        <name>Fe(2+)</name>
        <dbReference type="ChEBI" id="CHEBI:29033"/>
    </ligand>
</feature>
<keyword evidence="4 7" id="KW-0456">Lyase</keyword>
<dbReference type="GO" id="GO:0046872">
    <property type="term" value="F:metal ion binding"/>
    <property type="evidence" value="ECO:0007669"/>
    <property type="project" value="UniProtKB-KW"/>
</dbReference>
<dbReference type="InterPro" id="IPR001015">
    <property type="entry name" value="Ferrochelatase"/>
</dbReference>
<evidence type="ECO:0000256" key="5">
    <source>
        <dbReference type="ARBA" id="ARBA00023244"/>
    </source>
</evidence>
<comment type="caution">
    <text evidence="9">The sequence shown here is derived from an EMBL/GenBank/DDBJ whole genome shotgun (WGS) entry which is preliminary data.</text>
</comment>
<dbReference type="GO" id="GO:0004325">
    <property type="term" value="F:ferrochelatase activity"/>
    <property type="evidence" value="ECO:0007669"/>
    <property type="project" value="UniProtKB-UniRule"/>
</dbReference>
<comment type="catalytic activity">
    <reaction evidence="6">
        <text>Fe-coproporphyrin III + 2 H(+) = coproporphyrin III + Fe(2+)</text>
        <dbReference type="Rhea" id="RHEA:49572"/>
        <dbReference type="ChEBI" id="CHEBI:15378"/>
        <dbReference type="ChEBI" id="CHEBI:29033"/>
        <dbReference type="ChEBI" id="CHEBI:68438"/>
        <dbReference type="ChEBI" id="CHEBI:131725"/>
        <dbReference type="EC" id="4.99.1.9"/>
    </reaction>
    <physiologicalReaction direction="right-to-left" evidence="6">
        <dbReference type="Rhea" id="RHEA:49574"/>
    </physiologicalReaction>
</comment>
<dbReference type="GO" id="GO:0005737">
    <property type="term" value="C:cytoplasm"/>
    <property type="evidence" value="ECO:0007669"/>
    <property type="project" value="UniProtKB-SubCell"/>
</dbReference>
<comment type="function">
    <text evidence="7">Catalyzes the ferrous insertion into protoporphyrin IX.</text>
</comment>
<keyword evidence="5 7" id="KW-0627">Porphyrin biosynthesis</keyword>
<feature type="binding site" evidence="7">
    <location>
        <position position="188"/>
    </location>
    <ligand>
        <name>Fe(2+)</name>
        <dbReference type="ChEBI" id="CHEBI:29033"/>
    </ligand>
</feature>
<keyword evidence="7" id="KW-0479">Metal-binding</keyword>
<evidence type="ECO:0000256" key="8">
    <source>
        <dbReference type="RuleBase" id="RU004185"/>
    </source>
</evidence>
<dbReference type="Pfam" id="PF00762">
    <property type="entry name" value="Ferrochelatase"/>
    <property type="match status" value="1"/>
</dbReference>
<dbReference type="EMBL" id="JACCCV010000001">
    <property type="protein sequence ID" value="NYF50542.1"/>
    <property type="molecule type" value="Genomic_DNA"/>
</dbReference>
<dbReference type="Gene3D" id="3.40.50.1400">
    <property type="match status" value="2"/>
</dbReference>
<evidence type="ECO:0000256" key="3">
    <source>
        <dbReference type="ARBA" id="ARBA00023133"/>
    </source>
</evidence>
<accession>A0A7Y9NJU0</accession>
<dbReference type="InterPro" id="IPR033644">
    <property type="entry name" value="Ferrochelatase_C"/>
</dbReference>
<keyword evidence="3 7" id="KW-0350">Heme biosynthesis</keyword>
<dbReference type="AlphaFoldDB" id="A0A7Y9NJU0"/>
<comment type="similarity">
    <text evidence="1 7 8">Belongs to the ferrochelatase family.</text>
</comment>
<comment type="pathway">
    <text evidence="7">Porphyrin-containing compound metabolism; protoheme biosynthesis; protoheme from protoporphyrin-IX: step 1/1.</text>
</comment>
<dbReference type="PANTHER" id="PTHR11108">
    <property type="entry name" value="FERROCHELATASE"/>
    <property type="match status" value="1"/>
</dbReference>
<proteinExistence type="inferred from homology"/>
<sequence>MSDTTGSSETGKSAVLLLAHGTPDMLGEMAEYLSKVTGGRAMPQEVVEELQHRYAQIGLQEAPGLEPPPLTKWTMTQAHMLEHVLGAGKVYVGMRNWHPYIADTVAEMRRDSVTRIKAVCLAPQNSRTSVGLYRKAVLAAATGIEVEFVAGWAESPLLAEAFAEKLWPVWAEACAESGQRVPVLFTAHSVPCRTIMTGEASVAGARPGTPAQDSPDPYPVEAKRTAQMVADRMAAVGFHEKDWYFAFQSQGISGGPWIGPTVEDTLKAIKAEGHVGVVMQPVGFLCDHVEILYDIDIAFRQTASELGLKLWRAESLNDSEVLVEALVDVVSGKYKATVDEVLVPA</sequence>
<evidence type="ECO:0000313" key="10">
    <source>
        <dbReference type="Proteomes" id="UP000534186"/>
    </source>
</evidence>
<evidence type="ECO:0000313" key="9">
    <source>
        <dbReference type="EMBL" id="NYF50542.1"/>
    </source>
</evidence>
<dbReference type="SUPFAM" id="SSF53800">
    <property type="entry name" value="Chelatase"/>
    <property type="match status" value="1"/>
</dbReference>
<keyword evidence="2 7" id="KW-0408">Iron</keyword>
<protein>
    <recommendedName>
        <fullName evidence="7">Ferrochelatase</fullName>
        <ecNumber evidence="7">4.98.1.1</ecNumber>
    </recommendedName>
    <alternativeName>
        <fullName evidence="7">Heme synthase</fullName>
    </alternativeName>
    <alternativeName>
        <fullName evidence="7">Protoheme ferro-lyase</fullName>
    </alternativeName>
</protein>
<dbReference type="PANTHER" id="PTHR11108:SF1">
    <property type="entry name" value="FERROCHELATASE, MITOCHONDRIAL"/>
    <property type="match status" value="1"/>
</dbReference>
<dbReference type="GO" id="GO:0006783">
    <property type="term" value="P:heme biosynthetic process"/>
    <property type="evidence" value="ECO:0007669"/>
    <property type="project" value="UniProtKB-UniRule"/>
</dbReference>
<keyword evidence="7" id="KW-0963">Cytoplasm</keyword>
<name>A0A7Y9NJU0_9BACT</name>
<comment type="catalytic activity">
    <reaction evidence="7">
        <text>heme b + 2 H(+) = protoporphyrin IX + Fe(2+)</text>
        <dbReference type="Rhea" id="RHEA:22584"/>
        <dbReference type="ChEBI" id="CHEBI:15378"/>
        <dbReference type="ChEBI" id="CHEBI:29033"/>
        <dbReference type="ChEBI" id="CHEBI:57306"/>
        <dbReference type="ChEBI" id="CHEBI:60344"/>
        <dbReference type="EC" id="4.98.1.1"/>
    </reaction>
</comment>
<evidence type="ECO:0000256" key="2">
    <source>
        <dbReference type="ARBA" id="ARBA00023004"/>
    </source>
</evidence>
<dbReference type="CDD" id="cd03411">
    <property type="entry name" value="Ferrochelatase_N"/>
    <property type="match status" value="1"/>
</dbReference>
<dbReference type="HAMAP" id="MF_00323">
    <property type="entry name" value="Ferrochelatase"/>
    <property type="match status" value="1"/>
</dbReference>
<dbReference type="EC" id="4.98.1.1" evidence="7"/>
<dbReference type="UniPathway" id="UPA00252">
    <property type="reaction ID" value="UER00325"/>
</dbReference>
<dbReference type="CDD" id="cd00419">
    <property type="entry name" value="Ferrochelatase_C"/>
    <property type="match status" value="1"/>
</dbReference>
<comment type="subcellular location">
    <subcellularLocation>
        <location evidence="7">Cytoplasm</location>
    </subcellularLocation>
</comment>
<reference evidence="9 10" key="1">
    <citation type="submission" date="2020-07" db="EMBL/GenBank/DDBJ databases">
        <title>Genomic Encyclopedia of Type Strains, Phase IV (KMG-V): Genome sequencing to study the core and pangenomes of soil and plant-associated prokaryotes.</title>
        <authorList>
            <person name="Whitman W."/>
        </authorList>
    </citation>
    <scope>NUCLEOTIDE SEQUENCE [LARGE SCALE GENOMIC DNA]</scope>
    <source>
        <strain evidence="9 10">M8UP30</strain>
    </source>
</reference>
<evidence type="ECO:0000256" key="4">
    <source>
        <dbReference type="ARBA" id="ARBA00023239"/>
    </source>
</evidence>
<evidence type="ECO:0000256" key="1">
    <source>
        <dbReference type="ARBA" id="ARBA00007718"/>
    </source>
</evidence>
<gene>
    <name evidence="7" type="primary">hemH</name>
    <name evidence="9" type="ORF">HDF12_000907</name>
</gene>
<dbReference type="Proteomes" id="UP000534186">
    <property type="component" value="Unassembled WGS sequence"/>
</dbReference>
<evidence type="ECO:0000256" key="6">
    <source>
        <dbReference type="ARBA" id="ARBA00024536"/>
    </source>
</evidence>